<dbReference type="EMBL" id="CP124545">
    <property type="protein sequence ID" value="WMN01725.1"/>
    <property type="molecule type" value="Genomic_DNA"/>
</dbReference>
<evidence type="ECO:0000313" key="1">
    <source>
        <dbReference type="EMBL" id="WMN01725.1"/>
    </source>
</evidence>
<dbReference type="Proteomes" id="UP001230933">
    <property type="component" value="Chromosome"/>
</dbReference>
<dbReference type="RefSeq" id="WP_308370660.1">
    <property type="nucleotide sequence ID" value="NZ_CP124545.1"/>
</dbReference>
<name>A0AAX3ZXJ6_RHOER</name>
<dbReference type="AlphaFoldDB" id="A0AAX3ZXJ6"/>
<reference evidence="1" key="1">
    <citation type="submission" date="2023-08" db="EMBL/GenBank/DDBJ databases">
        <title>Isolation and Characterization of Rhodococcus erythropolis MGMM8.</title>
        <authorList>
            <person name="Diabankana R.G.C."/>
            <person name="Afordoanyi D.M."/>
            <person name="Validov S.Z."/>
        </authorList>
    </citation>
    <scope>NUCLEOTIDE SEQUENCE</scope>
    <source>
        <strain evidence="1">MGMM8</strain>
    </source>
</reference>
<organism evidence="1 2">
    <name type="scientific">Rhodococcus erythropolis</name>
    <name type="common">Arthrobacter picolinophilus</name>
    <dbReference type="NCBI Taxonomy" id="1833"/>
    <lineage>
        <taxon>Bacteria</taxon>
        <taxon>Bacillati</taxon>
        <taxon>Actinomycetota</taxon>
        <taxon>Actinomycetes</taxon>
        <taxon>Mycobacteriales</taxon>
        <taxon>Nocardiaceae</taxon>
        <taxon>Rhodococcus</taxon>
        <taxon>Rhodococcus erythropolis group</taxon>
    </lineage>
</organism>
<sequence>MTGSSKPGNSDTADRPKDVVGWMSAQWEAQHGPGARQYGTAMALLRTHQQVVTVIDAVLGRLRLSRNAYLIPTSLQMSEGRNRSMG</sequence>
<evidence type="ECO:0000313" key="2">
    <source>
        <dbReference type="Proteomes" id="UP001230933"/>
    </source>
</evidence>
<protein>
    <submittedName>
        <fullName evidence="1">Uncharacterized protein</fullName>
    </submittedName>
</protein>
<accession>A0AAX3ZXJ6</accession>
<gene>
    <name evidence="1" type="ORF">QIE55_30925</name>
</gene>
<proteinExistence type="predicted"/>